<organism evidence="1 2">
    <name type="scientific">Microlunatus ginsengisoli</name>
    <dbReference type="NCBI Taxonomy" id="363863"/>
    <lineage>
        <taxon>Bacteria</taxon>
        <taxon>Bacillati</taxon>
        <taxon>Actinomycetota</taxon>
        <taxon>Actinomycetes</taxon>
        <taxon>Propionibacteriales</taxon>
        <taxon>Propionibacteriaceae</taxon>
        <taxon>Microlunatus</taxon>
    </lineage>
</organism>
<name>A0ABP6ZHW1_9ACTN</name>
<sequence length="72" mass="7626">MTAGRSILHAALYERDKCHDPYARWAVNCATPIDLDKALAGEVAKVTPSFHDVLVQLCQLAGGPRPGPGGPT</sequence>
<dbReference type="Proteomes" id="UP001501490">
    <property type="component" value="Unassembled WGS sequence"/>
</dbReference>
<protein>
    <submittedName>
        <fullName evidence="1">Uncharacterized protein</fullName>
    </submittedName>
</protein>
<dbReference type="RefSeq" id="WP_344801766.1">
    <property type="nucleotide sequence ID" value="NZ_BAABAB010000005.1"/>
</dbReference>
<dbReference type="EMBL" id="BAABAB010000005">
    <property type="protein sequence ID" value="GAA3608471.1"/>
    <property type="molecule type" value="Genomic_DNA"/>
</dbReference>
<gene>
    <name evidence="1" type="ORF">GCM10022236_07770</name>
</gene>
<proteinExistence type="predicted"/>
<evidence type="ECO:0000313" key="2">
    <source>
        <dbReference type="Proteomes" id="UP001501490"/>
    </source>
</evidence>
<evidence type="ECO:0000313" key="1">
    <source>
        <dbReference type="EMBL" id="GAA3608471.1"/>
    </source>
</evidence>
<keyword evidence="2" id="KW-1185">Reference proteome</keyword>
<comment type="caution">
    <text evidence="1">The sequence shown here is derived from an EMBL/GenBank/DDBJ whole genome shotgun (WGS) entry which is preliminary data.</text>
</comment>
<reference evidence="2" key="1">
    <citation type="journal article" date="2019" name="Int. J. Syst. Evol. Microbiol.">
        <title>The Global Catalogue of Microorganisms (GCM) 10K type strain sequencing project: providing services to taxonomists for standard genome sequencing and annotation.</title>
        <authorList>
            <consortium name="The Broad Institute Genomics Platform"/>
            <consortium name="The Broad Institute Genome Sequencing Center for Infectious Disease"/>
            <person name="Wu L."/>
            <person name="Ma J."/>
        </authorList>
    </citation>
    <scope>NUCLEOTIDE SEQUENCE [LARGE SCALE GENOMIC DNA]</scope>
    <source>
        <strain evidence="2">JCM 16929</strain>
    </source>
</reference>
<accession>A0ABP6ZHW1</accession>